<dbReference type="SUPFAM" id="SSF49764">
    <property type="entry name" value="HSP20-like chaperones"/>
    <property type="match status" value="1"/>
</dbReference>
<reference evidence="4 5" key="1">
    <citation type="submission" date="2018-03" db="EMBL/GenBank/DDBJ databases">
        <title>Draft Genome Sequences of the Obligatory Marine Myxobacteria Enhygromyxa salina SWB005.</title>
        <authorList>
            <person name="Poehlein A."/>
            <person name="Moghaddam J.A."/>
            <person name="Harms H."/>
            <person name="Alanjari M."/>
            <person name="Koenig G.M."/>
            <person name="Daniel R."/>
            <person name="Schaeberle T.F."/>
        </authorList>
    </citation>
    <scope>NUCLEOTIDE SEQUENCE [LARGE SCALE GENOMIC DNA]</scope>
    <source>
        <strain evidence="4 5">SWB005</strain>
    </source>
</reference>
<dbReference type="InterPro" id="IPR002068">
    <property type="entry name" value="A-crystallin/Hsp20_dom"/>
</dbReference>
<comment type="caution">
    <text evidence="4">The sequence shown here is derived from an EMBL/GenBank/DDBJ whole genome shotgun (WGS) entry which is preliminary data.</text>
</comment>
<evidence type="ECO:0000256" key="1">
    <source>
        <dbReference type="PROSITE-ProRule" id="PRU00285"/>
    </source>
</evidence>
<evidence type="ECO:0000313" key="5">
    <source>
        <dbReference type="Proteomes" id="UP000237968"/>
    </source>
</evidence>
<evidence type="ECO:0000256" key="2">
    <source>
        <dbReference type="RuleBase" id="RU003616"/>
    </source>
</evidence>
<gene>
    <name evidence="4" type="primary">hspA_1</name>
    <name evidence="4" type="ORF">ENSA5_57720</name>
</gene>
<organism evidence="4 5">
    <name type="scientific">Enhygromyxa salina</name>
    <dbReference type="NCBI Taxonomy" id="215803"/>
    <lineage>
        <taxon>Bacteria</taxon>
        <taxon>Pseudomonadati</taxon>
        <taxon>Myxococcota</taxon>
        <taxon>Polyangia</taxon>
        <taxon>Nannocystales</taxon>
        <taxon>Nannocystaceae</taxon>
        <taxon>Enhygromyxa</taxon>
    </lineage>
</organism>
<evidence type="ECO:0000313" key="4">
    <source>
        <dbReference type="EMBL" id="PRP91155.1"/>
    </source>
</evidence>
<name>A0A2S9XE68_9BACT</name>
<dbReference type="PANTHER" id="PTHR11527">
    <property type="entry name" value="HEAT-SHOCK PROTEIN 20 FAMILY MEMBER"/>
    <property type="match status" value="1"/>
</dbReference>
<accession>A0A2S9XE68</accession>
<dbReference type="Proteomes" id="UP000237968">
    <property type="component" value="Unassembled WGS sequence"/>
</dbReference>
<dbReference type="AlphaFoldDB" id="A0A2S9XE68"/>
<comment type="similarity">
    <text evidence="1 2">Belongs to the small heat shock protein (HSP20) family.</text>
</comment>
<dbReference type="Gene3D" id="2.60.40.790">
    <property type="match status" value="1"/>
</dbReference>
<dbReference type="EMBL" id="PVNK01000254">
    <property type="protein sequence ID" value="PRP91155.1"/>
    <property type="molecule type" value="Genomic_DNA"/>
</dbReference>
<feature type="domain" description="SHSP" evidence="3">
    <location>
        <begin position="31"/>
        <end position="143"/>
    </location>
</feature>
<dbReference type="RefSeq" id="WP_106394979.1">
    <property type="nucleotide sequence ID" value="NZ_PVNK01000254.1"/>
</dbReference>
<protein>
    <submittedName>
        <fullName evidence="4">Spore protein SP21</fullName>
    </submittedName>
</protein>
<dbReference type="InterPro" id="IPR008978">
    <property type="entry name" value="HSP20-like_chaperone"/>
</dbReference>
<dbReference type="PROSITE" id="PS01031">
    <property type="entry name" value="SHSP"/>
    <property type="match status" value="1"/>
</dbReference>
<keyword evidence="5" id="KW-1185">Reference proteome</keyword>
<dbReference type="Pfam" id="PF00011">
    <property type="entry name" value="HSP20"/>
    <property type="match status" value="1"/>
</dbReference>
<dbReference type="CDD" id="cd06464">
    <property type="entry name" value="ACD_sHsps-like"/>
    <property type="match status" value="1"/>
</dbReference>
<proteinExistence type="inferred from homology"/>
<evidence type="ECO:0000259" key="3">
    <source>
        <dbReference type="PROSITE" id="PS01031"/>
    </source>
</evidence>
<dbReference type="OrthoDB" id="9811615at2"/>
<sequence>MQLAPWRAPSNTFLTLQQEMNRIFENFLPPTRSYEVVPAIDVNEDDGTITVSAELPGVKRDDVTISVRGDILEIKGEKREEKRHEGANVHALERTYGSFMRRLVLPCEVEGDQAEAKMDQGVLHLKLPKKTVEESGAKVIKVN</sequence>
<dbReference type="InterPro" id="IPR031107">
    <property type="entry name" value="Small_HSP"/>
</dbReference>